<dbReference type="PANTHER" id="PTHR47481:SF10">
    <property type="entry name" value="COPIA-LIKE POLYPROTEIN_RETROTRANSPOSON"/>
    <property type="match status" value="1"/>
</dbReference>
<sequence>MENVQYSTWAKLFKIHARSHRVSDHIIPPTVGTEKRPQQEEDKELWSTFDATVLQWLYVTISHDFLHTIMEPDTMAMEAWNRLRDIFQDNKHSHVVTLEYDFTHVDMVDFLNISAYC</sequence>
<evidence type="ECO:0000313" key="2">
    <source>
        <dbReference type="Proteomes" id="UP001311915"/>
    </source>
</evidence>
<proteinExistence type="predicted"/>
<dbReference type="AlphaFoldDB" id="A0AAV9LQU1"/>
<dbReference type="PANTHER" id="PTHR47481">
    <property type="match status" value="1"/>
</dbReference>
<accession>A0AAV9LQU1</accession>
<reference evidence="1 2" key="1">
    <citation type="submission" date="2023-10" db="EMBL/GenBank/DDBJ databases">
        <title>Genome-Wide Identification Analysis in wild type Solanum Pinnatisectum Reveals Some Genes Defensing Phytophthora Infestans.</title>
        <authorList>
            <person name="Sun C."/>
        </authorList>
    </citation>
    <scope>NUCLEOTIDE SEQUENCE [LARGE SCALE GENOMIC DNA]</scope>
    <source>
        <strain evidence="1">LQN</strain>
        <tissue evidence="1">Leaf</tissue>
    </source>
</reference>
<evidence type="ECO:0000313" key="1">
    <source>
        <dbReference type="EMBL" id="KAK4728107.1"/>
    </source>
</evidence>
<protein>
    <submittedName>
        <fullName evidence="1">Uncharacterized protein</fullName>
    </submittedName>
</protein>
<organism evidence="1 2">
    <name type="scientific">Solanum pinnatisectum</name>
    <name type="common">tansyleaf nightshade</name>
    <dbReference type="NCBI Taxonomy" id="50273"/>
    <lineage>
        <taxon>Eukaryota</taxon>
        <taxon>Viridiplantae</taxon>
        <taxon>Streptophyta</taxon>
        <taxon>Embryophyta</taxon>
        <taxon>Tracheophyta</taxon>
        <taxon>Spermatophyta</taxon>
        <taxon>Magnoliopsida</taxon>
        <taxon>eudicotyledons</taxon>
        <taxon>Gunneridae</taxon>
        <taxon>Pentapetalae</taxon>
        <taxon>asterids</taxon>
        <taxon>lamiids</taxon>
        <taxon>Solanales</taxon>
        <taxon>Solanaceae</taxon>
        <taxon>Solanoideae</taxon>
        <taxon>Solaneae</taxon>
        <taxon>Solanum</taxon>
    </lineage>
</organism>
<name>A0AAV9LQU1_9SOLN</name>
<keyword evidence="2" id="KW-1185">Reference proteome</keyword>
<gene>
    <name evidence="1" type="ORF">R3W88_021095</name>
</gene>
<comment type="caution">
    <text evidence="1">The sequence shown here is derived from an EMBL/GenBank/DDBJ whole genome shotgun (WGS) entry which is preliminary data.</text>
</comment>
<dbReference type="Proteomes" id="UP001311915">
    <property type="component" value="Unassembled WGS sequence"/>
</dbReference>
<dbReference type="EMBL" id="JAWPEI010000004">
    <property type="protein sequence ID" value="KAK4728107.1"/>
    <property type="molecule type" value="Genomic_DNA"/>
</dbReference>